<dbReference type="Gene3D" id="3.40.190.290">
    <property type="match status" value="1"/>
</dbReference>
<dbReference type="InterPro" id="IPR005119">
    <property type="entry name" value="LysR_subst-bd"/>
</dbReference>
<dbReference type="Gene3D" id="1.10.10.10">
    <property type="entry name" value="Winged helix-like DNA-binding domain superfamily/Winged helix DNA-binding domain"/>
    <property type="match status" value="1"/>
</dbReference>
<keyword evidence="3" id="KW-0238">DNA-binding</keyword>
<dbReference type="EMBL" id="JACJFM010000031">
    <property type="protein sequence ID" value="MBB1488589.1"/>
    <property type="molecule type" value="Genomic_DNA"/>
</dbReference>
<dbReference type="GO" id="GO:0043565">
    <property type="term" value="F:sequence-specific DNA binding"/>
    <property type="evidence" value="ECO:0007669"/>
    <property type="project" value="TreeGrafter"/>
</dbReference>
<evidence type="ECO:0000313" key="6">
    <source>
        <dbReference type="EMBL" id="MBB1488589.1"/>
    </source>
</evidence>
<evidence type="ECO:0000256" key="3">
    <source>
        <dbReference type="ARBA" id="ARBA00023125"/>
    </source>
</evidence>
<comment type="similarity">
    <text evidence="1">Belongs to the LysR transcriptional regulatory family.</text>
</comment>
<dbReference type="InterPro" id="IPR036388">
    <property type="entry name" value="WH-like_DNA-bd_sf"/>
</dbReference>
<dbReference type="FunFam" id="1.10.10.10:FF:000001">
    <property type="entry name" value="LysR family transcriptional regulator"/>
    <property type="match status" value="1"/>
</dbReference>
<evidence type="ECO:0000256" key="1">
    <source>
        <dbReference type="ARBA" id="ARBA00009437"/>
    </source>
</evidence>
<organism evidence="6 7">
    <name type="scientific">Oceanospirillum sediminis</name>
    <dbReference type="NCBI Taxonomy" id="2760088"/>
    <lineage>
        <taxon>Bacteria</taxon>
        <taxon>Pseudomonadati</taxon>
        <taxon>Pseudomonadota</taxon>
        <taxon>Gammaproteobacteria</taxon>
        <taxon>Oceanospirillales</taxon>
        <taxon>Oceanospirillaceae</taxon>
        <taxon>Oceanospirillum</taxon>
    </lineage>
</organism>
<name>A0A839IVV6_9GAMM</name>
<keyword evidence="4" id="KW-0804">Transcription</keyword>
<dbReference type="Proteomes" id="UP000565262">
    <property type="component" value="Unassembled WGS sequence"/>
</dbReference>
<dbReference type="InterPro" id="IPR000847">
    <property type="entry name" value="LysR_HTH_N"/>
</dbReference>
<dbReference type="GO" id="GO:0003700">
    <property type="term" value="F:DNA-binding transcription factor activity"/>
    <property type="evidence" value="ECO:0007669"/>
    <property type="project" value="InterPro"/>
</dbReference>
<dbReference type="InterPro" id="IPR036390">
    <property type="entry name" value="WH_DNA-bd_sf"/>
</dbReference>
<feature type="domain" description="HTH lysR-type" evidence="5">
    <location>
        <begin position="1"/>
        <end position="53"/>
    </location>
</feature>
<dbReference type="SUPFAM" id="SSF53850">
    <property type="entry name" value="Periplasmic binding protein-like II"/>
    <property type="match status" value="1"/>
</dbReference>
<comment type="caution">
    <text evidence="6">The sequence shown here is derived from an EMBL/GenBank/DDBJ whole genome shotgun (WGS) entry which is preliminary data.</text>
</comment>
<accession>A0A839IVV6</accession>
<evidence type="ECO:0000313" key="7">
    <source>
        <dbReference type="Proteomes" id="UP000565262"/>
    </source>
</evidence>
<dbReference type="PANTHER" id="PTHR30537">
    <property type="entry name" value="HTH-TYPE TRANSCRIPTIONAL REGULATOR"/>
    <property type="match status" value="1"/>
</dbReference>
<evidence type="ECO:0000256" key="2">
    <source>
        <dbReference type="ARBA" id="ARBA00023015"/>
    </source>
</evidence>
<dbReference type="AlphaFoldDB" id="A0A839IVV6"/>
<evidence type="ECO:0000259" key="5">
    <source>
        <dbReference type="PROSITE" id="PS50931"/>
    </source>
</evidence>
<dbReference type="GO" id="GO:0006351">
    <property type="term" value="P:DNA-templated transcription"/>
    <property type="evidence" value="ECO:0007669"/>
    <property type="project" value="TreeGrafter"/>
</dbReference>
<keyword evidence="7" id="KW-1185">Reference proteome</keyword>
<dbReference type="CDD" id="cd08422">
    <property type="entry name" value="PBP2_CrgA_like"/>
    <property type="match status" value="1"/>
</dbReference>
<dbReference type="InterPro" id="IPR058163">
    <property type="entry name" value="LysR-type_TF_proteobact-type"/>
</dbReference>
<proteinExistence type="inferred from homology"/>
<dbReference type="SUPFAM" id="SSF46785">
    <property type="entry name" value="Winged helix' DNA-binding domain"/>
    <property type="match status" value="1"/>
</dbReference>
<dbReference type="PANTHER" id="PTHR30537:SF5">
    <property type="entry name" value="HTH-TYPE TRANSCRIPTIONAL ACTIVATOR TTDR-RELATED"/>
    <property type="match status" value="1"/>
</dbReference>
<dbReference type="PROSITE" id="PS50931">
    <property type="entry name" value="HTH_LYSR"/>
    <property type="match status" value="1"/>
</dbReference>
<dbReference type="Pfam" id="PF03466">
    <property type="entry name" value="LysR_substrate"/>
    <property type="match status" value="1"/>
</dbReference>
<sequence length="310" mass="34809">MAVFVEVVRQGSFTRAAQVLGCSTSSVSRSVTRLENALGTALLQRTTRKLRLSHGGEDVFSRCEQMLEASGLVLEVSESLKQEIEGDISLCVPKAVGSTLIHPLIPEFLQSYPKVNIHMTLDDRPLDLIDNQLDLAIRITDQPPPGLMGRELFQLDHLLCASPDYLTCHGTPEHPSELSEHSCIYLGNNPLDARWRLRNNKELVTVNLKGRYAANHTRVRLDAVKKGIGIGTLPFFTAQPDLEAGNIVQVFPDWEFITNYQGAVWILHLATRHLPQRHRVFMKYLAENLKGIAERNTMSEDSWMPEGYDL</sequence>
<evidence type="ECO:0000256" key="4">
    <source>
        <dbReference type="ARBA" id="ARBA00023163"/>
    </source>
</evidence>
<protein>
    <submittedName>
        <fullName evidence="6">LysR family transcriptional regulator</fullName>
    </submittedName>
</protein>
<reference evidence="6 7" key="1">
    <citation type="submission" date="2020-08" db="EMBL/GenBank/DDBJ databases">
        <title>Oceanospirillum sp. nov. isolated from marine sediment.</title>
        <authorList>
            <person name="Ji X."/>
        </authorList>
    </citation>
    <scope>NUCLEOTIDE SEQUENCE [LARGE SCALE GENOMIC DNA]</scope>
    <source>
        <strain evidence="6 7">D5</strain>
    </source>
</reference>
<dbReference type="Pfam" id="PF00126">
    <property type="entry name" value="HTH_1"/>
    <property type="match status" value="1"/>
</dbReference>
<gene>
    <name evidence="6" type="ORF">H4O21_18445</name>
</gene>
<keyword evidence="2" id="KW-0805">Transcription regulation</keyword>